<dbReference type="InterPro" id="IPR024072">
    <property type="entry name" value="DHFR-like_dom_sf"/>
</dbReference>
<accession>A0ABX5SWC6</accession>
<dbReference type="PANTHER" id="PTHR38011:SF11">
    <property type="entry name" value="2,5-DIAMINO-6-RIBOSYLAMINO-4(3H)-PYRIMIDINONE 5'-PHOSPHATE REDUCTASE"/>
    <property type="match status" value="1"/>
</dbReference>
<dbReference type="InterPro" id="IPR002734">
    <property type="entry name" value="RibDG_C"/>
</dbReference>
<dbReference type="EMBL" id="CP038266">
    <property type="protein sequence ID" value="QBR90495.1"/>
    <property type="molecule type" value="Genomic_DNA"/>
</dbReference>
<dbReference type="Proteomes" id="UP000295748">
    <property type="component" value="Chromosome"/>
</dbReference>
<protein>
    <submittedName>
        <fullName evidence="2">Dihydrofolate reductase</fullName>
    </submittedName>
</protein>
<name>A0ABX5SWC6_9MICO</name>
<evidence type="ECO:0000259" key="1">
    <source>
        <dbReference type="Pfam" id="PF01872"/>
    </source>
</evidence>
<dbReference type="PANTHER" id="PTHR38011">
    <property type="entry name" value="DIHYDROFOLATE REDUCTASE FAMILY PROTEIN (AFU_ORTHOLOGUE AFUA_8G06820)"/>
    <property type="match status" value="1"/>
</dbReference>
<organism evidence="2 3">
    <name type="scientific">Microbacterium wangchenii</name>
    <dbReference type="NCBI Taxonomy" id="2541726"/>
    <lineage>
        <taxon>Bacteria</taxon>
        <taxon>Bacillati</taxon>
        <taxon>Actinomycetota</taxon>
        <taxon>Actinomycetes</taxon>
        <taxon>Micrococcales</taxon>
        <taxon>Microbacteriaceae</taxon>
        <taxon>Microbacterium</taxon>
    </lineage>
</organism>
<evidence type="ECO:0000313" key="2">
    <source>
        <dbReference type="EMBL" id="QBR90495.1"/>
    </source>
</evidence>
<dbReference type="RefSeq" id="WP_135070596.1">
    <property type="nucleotide sequence ID" value="NZ_CP038266.1"/>
</dbReference>
<keyword evidence="3" id="KW-1185">Reference proteome</keyword>
<sequence length="189" mass="20622">MRELTYYVAVTLDGRIAGPDGEFDAIPVTGDHIDMVFRDWRDTVPRVGLEAVGLEADGRRFDAVVMGWETYAAGLAATDDPYPHLDQYVFSRRHLDADVPAGITLTDEDPVALVRRLKAGEGVGIWLCGGGVLAGALIEEIDRLVLKVNPLVFGAGLPLFSGVYDPRSFVLERSTPYASGVIVNEYRRA</sequence>
<dbReference type="InterPro" id="IPR050765">
    <property type="entry name" value="Riboflavin_Biosynth_HTPR"/>
</dbReference>
<dbReference type="SUPFAM" id="SSF53597">
    <property type="entry name" value="Dihydrofolate reductase-like"/>
    <property type="match status" value="1"/>
</dbReference>
<reference evidence="2 3" key="1">
    <citation type="submission" date="2019-03" db="EMBL/GenBank/DDBJ databases">
        <authorList>
            <person name="Dong K."/>
        </authorList>
    </citation>
    <scope>NUCLEOTIDE SEQUENCE [LARGE SCALE GENOMIC DNA]</scope>
    <source>
        <strain evidence="3">dk512</strain>
    </source>
</reference>
<proteinExistence type="predicted"/>
<feature type="domain" description="Bacterial bifunctional deaminase-reductase C-terminal" evidence="1">
    <location>
        <begin position="4"/>
        <end position="182"/>
    </location>
</feature>
<evidence type="ECO:0000313" key="3">
    <source>
        <dbReference type="Proteomes" id="UP000295748"/>
    </source>
</evidence>
<gene>
    <name evidence="2" type="ORF">E4K62_18495</name>
</gene>
<dbReference type="Pfam" id="PF01872">
    <property type="entry name" value="RibD_C"/>
    <property type="match status" value="1"/>
</dbReference>
<dbReference type="Gene3D" id="3.40.430.10">
    <property type="entry name" value="Dihydrofolate Reductase, subunit A"/>
    <property type="match status" value="1"/>
</dbReference>